<accession>A0A392V5C4</accession>
<protein>
    <submittedName>
        <fullName evidence="4">Microtubule-associated protein RP/EB family member 1c-like</fullName>
    </submittedName>
</protein>
<evidence type="ECO:0000313" key="5">
    <source>
        <dbReference type="Proteomes" id="UP000265520"/>
    </source>
</evidence>
<evidence type="ECO:0000256" key="1">
    <source>
        <dbReference type="PROSITE-ProRule" id="PRU00576"/>
    </source>
</evidence>
<sequence>FAKLRDIEILCQTPEVEHSPVFAAIQKILLATDDNGSGLQEALPLSPIAEVSEEKSSETHKRKNFANPEVDAA</sequence>
<dbReference type="InterPro" id="IPR004953">
    <property type="entry name" value="EB1_C"/>
</dbReference>
<feature type="region of interest" description="Disordered" evidence="2">
    <location>
        <begin position="50"/>
        <end position="73"/>
    </location>
</feature>
<comment type="caution">
    <text evidence="4">The sequence shown here is derived from an EMBL/GenBank/DDBJ whole genome shotgun (WGS) entry which is preliminary data.</text>
</comment>
<dbReference type="GO" id="GO:0008017">
    <property type="term" value="F:microtubule binding"/>
    <property type="evidence" value="ECO:0007669"/>
    <property type="project" value="InterPro"/>
</dbReference>
<organism evidence="4 5">
    <name type="scientific">Trifolium medium</name>
    <dbReference type="NCBI Taxonomy" id="97028"/>
    <lineage>
        <taxon>Eukaryota</taxon>
        <taxon>Viridiplantae</taxon>
        <taxon>Streptophyta</taxon>
        <taxon>Embryophyta</taxon>
        <taxon>Tracheophyta</taxon>
        <taxon>Spermatophyta</taxon>
        <taxon>Magnoliopsida</taxon>
        <taxon>eudicotyledons</taxon>
        <taxon>Gunneridae</taxon>
        <taxon>Pentapetalae</taxon>
        <taxon>rosids</taxon>
        <taxon>fabids</taxon>
        <taxon>Fabales</taxon>
        <taxon>Fabaceae</taxon>
        <taxon>Papilionoideae</taxon>
        <taxon>50 kb inversion clade</taxon>
        <taxon>NPAAA clade</taxon>
        <taxon>Hologalegina</taxon>
        <taxon>IRL clade</taxon>
        <taxon>Trifolieae</taxon>
        <taxon>Trifolium</taxon>
    </lineage>
</organism>
<proteinExistence type="predicted"/>
<keyword evidence="5" id="KW-1185">Reference proteome</keyword>
<evidence type="ECO:0000259" key="3">
    <source>
        <dbReference type="PROSITE" id="PS51230"/>
    </source>
</evidence>
<dbReference type="AlphaFoldDB" id="A0A392V5C4"/>
<evidence type="ECO:0000256" key="2">
    <source>
        <dbReference type="SAM" id="MobiDB-lite"/>
    </source>
</evidence>
<dbReference type="Pfam" id="PF03271">
    <property type="entry name" value="EB1"/>
    <property type="match status" value="1"/>
</dbReference>
<feature type="non-terminal residue" evidence="4">
    <location>
        <position position="1"/>
    </location>
</feature>
<dbReference type="InterPro" id="IPR036133">
    <property type="entry name" value="EB1_C_sf"/>
</dbReference>
<dbReference type="EMBL" id="LXQA011067555">
    <property type="protein sequence ID" value="MCI83454.1"/>
    <property type="molecule type" value="Genomic_DNA"/>
</dbReference>
<feature type="domain" description="EB1 C-terminal" evidence="3">
    <location>
        <begin position="1"/>
        <end position="38"/>
    </location>
</feature>
<feature type="non-terminal residue" evidence="4">
    <location>
        <position position="73"/>
    </location>
</feature>
<name>A0A392V5C4_9FABA</name>
<dbReference type="Proteomes" id="UP000265520">
    <property type="component" value="Unassembled WGS sequence"/>
</dbReference>
<dbReference type="GO" id="GO:0005874">
    <property type="term" value="C:microtubule"/>
    <property type="evidence" value="ECO:0007669"/>
    <property type="project" value="UniProtKB-KW"/>
</dbReference>
<dbReference type="Gene3D" id="1.20.5.1430">
    <property type="match status" value="1"/>
</dbReference>
<dbReference type="PROSITE" id="PS51230">
    <property type="entry name" value="EB1_C"/>
    <property type="match status" value="1"/>
</dbReference>
<keyword evidence="1" id="KW-0493">Microtubule</keyword>
<evidence type="ECO:0000313" key="4">
    <source>
        <dbReference type="EMBL" id="MCI83454.1"/>
    </source>
</evidence>
<reference evidence="4 5" key="1">
    <citation type="journal article" date="2018" name="Front. Plant Sci.">
        <title>Red Clover (Trifolium pratense) and Zigzag Clover (T. medium) - A Picture of Genomic Similarities and Differences.</title>
        <authorList>
            <person name="Dluhosova J."/>
            <person name="Istvanek J."/>
            <person name="Nedelnik J."/>
            <person name="Repkova J."/>
        </authorList>
    </citation>
    <scope>NUCLEOTIDE SEQUENCE [LARGE SCALE GENOMIC DNA]</scope>
    <source>
        <strain evidence="5">cv. 10/8</strain>
        <tissue evidence="4">Leaf</tissue>
    </source>
</reference>
<dbReference type="SUPFAM" id="SSF140612">
    <property type="entry name" value="EB1 dimerisation domain-like"/>
    <property type="match status" value="1"/>
</dbReference>